<dbReference type="PANTHER" id="PTHR34351">
    <property type="entry name" value="SLR1927 PROTEIN-RELATED"/>
    <property type="match status" value="1"/>
</dbReference>
<dbReference type="STRING" id="1206085.SAMN05443575_3074"/>
<gene>
    <name evidence="3" type="ORF">SAMN05443575_3074</name>
</gene>
<keyword evidence="4" id="KW-1185">Reference proteome</keyword>
<dbReference type="Pfam" id="PF01882">
    <property type="entry name" value="DUF58"/>
    <property type="match status" value="1"/>
</dbReference>
<dbReference type="Proteomes" id="UP000186132">
    <property type="component" value="Unassembled WGS sequence"/>
</dbReference>
<proteinExistence type="predicted"/>
<feature type="transmembrane region" description="Helical" evidence="1">
    <location>
        <begin position="29"/>
        <end position="46"/>
    </location>
</feature>
<keyword evidence="1" id="KW-0472">Membrane</keyword>
<evidence type="ECO:0000256" key="1">
    <source>
        <dbReference type="SAM" id="Phobius"/>
    </source>
</evidence>
<evidence type="ECO:0000313" key="3">
    <source>
        <dbReference type="EMBL" id="SHH00772.1"/>
    </source>
</evidence>
<evidence type="ECO:0000259" key="2">
    <source>
        <dbReference type="Pfam" id="PF01882"/>
    </source>
</evidence>
<protein>
    <recommendedName>
        <fullName evidence="2">DUF58 domain-containing protein</fullName>
    </recommendedName>
</protein>
<dbReference type="RefSeq" id="WP_073391303.1">
    <property type="nucleotide sequence ID" value="NZ_FQVU01000004.1"/>
</dbReference>
<dbReference type="OrthoDB" id="9812729at2"/>
<reference evidence="3 4" key="1">
    <citation type="submission" date="2016-11" db="EMBL/GenBank/DDBJ databases">
        <authorList>
            <person name="Jaros S."/>
            <person name="Januszkiewicz K."/>
            <person name="Wedrychowicz H."/>
        </authorList>
    </citation>
    <scope>NUCLEOTIDE SEQUENCE [LARGE SCALE GENOMIC DNA]</scope>
    <source>
        <strain evidence="3 4">DSM 45627</strain>
    </source>
</reference>
<accession>A0A1M5PG89</accession>
<dbReference type="EMBL" id="FQVU01000004">
    <property type="protein sequence ID" value="SHH00772.1"/>
    <property type="molecule type" value="Genomic_DNA"/>
</dbReference>
<sequence>MTPYGIAALVAGVASLVLGLVLDWLAFDLLGLGLLAAVLLGLATVVRPTPLSIGREIQPPRVPKGSPAIAFLTFANRSRRSHPVAVATQPFGSQRVRTVIPRLRGGESGTRAYRLPTTRRGIFDVPPLELTRRDPFELFRLSRHHAGTERIWVYPRVLGLRQLPVGRTRHLEGPSSDSSPQGNVTFHRLREYAEGDDVRLVHWRSSARAGRLLVRHNVDTSQPYTVVVFDQRPRLYTEESFEEAVDVAASVVVAAATDRAPVELRLTDGTVVGGPWLRDPTELVDELTGLSADADGSLQTVLTALRQTRGGTSLVVVTGALDAAGLPYLAGLRRRFERIVLVSLDPEQRGDGPVPHGVRVLVAKDADEAAAAWNLQVTA</sequence>
<feature type="domain" description="DUF58" evidence="2">
    <location>
        <begin position="189"/>
        <end position="257"/>
    </location>
</feature>
<keyword evidence="1" id="KW-1133">Transmembrane helix</keyword>
<evidence type="ECO:0000313" key="4">
    <source>
        <dbReference type="Proteomes" id="UP000186132"/>
    </source>
</evidence>
<dbReference type="InterPro" id="IPR002881">
    <property type="entry name" value="DUF58"/>
</dbReference>
<keyword evidence="1" id="KW-0812">Transmembrane</keyword>
<name>A0A1M5PG89_9ACTN</name>
<dbReference type="AlphaFoldDB" id="A0A1M5PG89"/>
<organism evidence="3 4">
    <name type="scientific">Jatrophihabitans endophyticus</name>
    <dbReference type="NCBI Taxonomy" id="1206085"/>
    <lineage>
        <taxon>Bacteria</taxon>
        <taxon>Bacillati</taxon>
        <taxon>Actinomycetota</taxon>
        <taxon>Actinomycetes</taxon>
        <taxon>Jatrophihabitantales</taxon>
        <taxon>Jatrophihabitantaceae</taxon>
        <taxon>Jatrophihabitans</taxon>
    </lineage>
</organism>
<dbReference type="PANTHER" id="PTHR34351:SF1">
    <property type="entry name" value="SLR1927 PROTEIN"/>
    <property type="match status" value="1"/>
</dbReference>